<comment type="similarity">
    <text evidence="2 9">Belongs to the cytochrome P450 family.</text>
</comment>
<protein>
    <recommendedName>
        <fullName evidence="12">Cytochrome P450</fullName>
    </recommendedName>
</protein>
<feature type="binding site" description="axial binding residue" evidence="8">
    <location>
        <position position="479"/>
    </location>
    <ligand>
        <name>heme</name>
        <dbReference type="ChEBI" id="CHEBI:30413"/>
    </ligand>
    <ligandPart>
        <name>Fe</name>
        <dbReference type="ChEBI" id="CHEBI:18248"/>
    </ligandPart>
</feature>
<name>A0AAE1U378_9EUCA</name>
<dbReference type="GO" id="GO:0005506">
    <property type="term" value="F:iron ion binding"/>
    <property type="evidence" value="ECO:0007669"/>
    <property type="project" value="InterPro"/>
</dbReference>
<dbReference type="InterPro" id="IPR002401">
    <property type="entry name" value="Cyt_P450_E_grp-I"/>
</dbReference>
<dbReference type="SUPFAM" id="SSF48264">
    <property type="entry name" value="Cytochrome P450"/>
    <property type="match status" value="1"/>
</dbReference>
<keyword evidence="5 9" id="KW-0560">Oxidoreductase</keyword>
<dbReference type="InterPro" id="IPR036396">
    <property type="entry name" value="Cyt_P450_sf"/>
</dbReference>
<keyword evidence="6 8" id="KW-0408">Iron</keyword>
<evidence type="ECO:0000256" key="3">
    <source>
        <dbReference type="ARBA" id="ARBA00022617"/>
    </source>
</evidence>
<dbReference type="GO" id="GO:0020037">
    <property type="term" value="F:heme binding"/>
    <property type="evidence" value="ECO:0007669"/>
    <property type="project" value="InterPro"/>
</dbReference>
<evidence type="ECO:0000256" key="2">
    <source>
        <dbReference type="ARBA" id="ARBA00010617"/>
    </source>
</evidence>
<dbReference type="InterPro" id="IPR050479">
    <property type="entry name" value="CYP11_CYP27_families"/>
</dbReference>
<evidence type="ECO:0000256" key="7">
    <source>
        <dbReference type="ARBA" id="ARBA00023033"/>
    </source>
</evidence>
<proteinExistence type="inferred from homology"/>
<comment type="cofactor">
    <cofactor evidence="1 8">
        <name>heme</name>
        <dbReference type="ChEBI" id="CHEBI:30413"/>
    </cofactor>
</comment>
<dbReference type="Proteomes" id="UP001292094">
    <property type="component" value="Unassembled WGS sequence"/>
</dbReference>
<evidence type="ECO:0000313" key="10">
    <source>
        <dbReference type="EMBL" id="KAK4308523.1"/>
    </source>
</evidence>
<evidence type="ECO:0000313" key="11">
    <source>
        <dbReference type="Proteomes" id="UP001292094"/>
    </source>
</evidence>
<dbReference type="AlphaFoldDB" id="A0AAE1U378"/>
<dbReference type="PANTHER" id="PTHR24279:SF120">
    <property type="entry name" value="CYTOCHROME P450"/>
    <property type="match status" value="1"/>
</dbReference>
<keyword evidence="4 8" id="KW-0479">Metal-binding</keyword>
<dbReference type="PROSITE" id="PS00086">
    <property type="entry name" value="CYTOCHROME_P450"/>
    <property type="match status" value="1"/>
</dbReference>
<dbReference type="CDD" id="cd11054">
    <property type="entry name" value="CYP24A1-like"/>
    <property type="match status" value="1"/>
</dbReference>
<dbReference type="Pfam" id="PF00067">
    <property type="entry name" value="p450"/>
    <property type="match status" value="1"/>
</dbReference>
<sequence length="532" mass="61025">MTARAVQQLKRPPSLQNILKRISWLWKYSSSKKVEMGVRHMSSVSTSISSGYSPSVKPFSSIPGPPSFPILGTLLPYKLGIKGLPEYHHHVCQLSQKYGPVVREVFGSQTVVHVFSPADIQTIYESDGKTPHIPPLQETTQFYRQQKNMSLGLGNLNGDEWYKLRRAVQQMMLRPKEVSYYYPLQDGVAERAVEKLADMMGEDGRVPELEFLVGKWILESAGMCCFEKSLGCLEGGEDEDLAQKLVKANLDIFKLSAELKFSLRLYRYFTTPKYKKLHDLEDYFYGVSLEFIRGAISLIQSLIEERKLGENQFNFLTYLMSRPELSEKDVLTITLSLFSDGLSTTGPTLLGNLHCLALNPGVQERLYKEVVSQVDPSSTITLDHINNLHYLKAFVKEVFRFYPIGESVQRLPQRDLVLSGYCVPAGTYVDLNPYVWLRNKQYFRDPDKFLPERWLRSERESTHIHPYILNPFSIGTRMCAGQRFAEQDLYVGLCRLLLKFRLVATDSAPPSQEWRMLLRPKPNLPLRFIPRE</sequence>
<gene>
    <name evidence="10" type="ORF">Pmani_019782</name>
</gene>
<dbReference type="EMBL" id="JAWZYT010001876">
    <property type="protein sequence ID" value="KAK4308523.1"/>
    <property type="molecule type" value="Genomic_DNA"/>
</dbReference>
<evidence type="ECO:0000256" key="8">
    <source>
        <dbReference type="PIRSR" id="PIRSR602401-1"/>
    </source>
</evidence>
<evidence type="ECO:0008006" key="12">
    <source>
        <dbReference type="Google" id="ProtNLM"/>
    </source>
</evidence>
<accession>A0AAE1U378</accession>
<keyword evidence="11" id="KW-1185">Reference proteome</keyword>
<dbReference type="PRINTS" id="PR00385">
    <property type="entry name" value="P450"/>
</dbReference>
<dbReference type="PANTHER" id="PTHR24279">
    <property type="entry name" value="CYTOCHROME P450"/>
    <property type="match status" value="1"/>
</dbReference>
<dbReference type="InterPro" id="IPR001128">
    <property type="entry name" value="Cyt_P450"/>
</dbReference>
<comment type="caution">
    <text evidence="10">The sequence shown here is derived from an EMBL/GenBank/DDBJ whole genome shotgun (WGS) entry which is preliminary data.</text>
</comment>
<keyword evidence="3 8" id="KW-0349">Heme</keyword>
<dbReference type="GO" id="GO:0004497">
    <property type="term" value="F:monooxygenase activity"/>
    <property type="evidence" value="ECO:0007669"/>
    <property type="project" value="UniProtKB-KW"/>
</dbReference>
<dbReference type="InterPro" id="IPR017972">
    <property type="entry name" value="Cyt_P450_CS"/>
</dbReference>
<reference evidence="10" key="1">
    <citation type="submission" date="2023-11" db="EMBL/GenBank/DDBJ databases">
        <title>Genome assemblies of two species of porcelain crab, Petrolisthes cinctipes and Petrolisthes manimaculis (Anomura: Porcellanidae).</title>
        <authorList>
            <person name="Angst P."/>
        </authorList>
    </citation>
    <scope>NUCLEOTIDE SEQUENCE</scope>
    <source>
        <strain evidence="10">PB745_02</strain>
        <tissue evidence="10">Gill</tissue>
    </source>
</reference>
<dbReference type="PRINTS" id="PR00463">
    <property type="entry name" value="EP450I"/>
</dbReference>
<evidence type="ECO:0000256" key="9">
    <source>
        <dbReference type="RuleBase" id="RU000461"/>
    </source>
</evidence>
<evidence type="ECO:0000256" key="1">
    <source>
        <dbReference type="ARBA" id="ARBA00001971"/>
    </source>
</evidence>
<organism evidence="10 11">
    <name type="scientific">Petrolisthes manimaculis</name>
    <dbReference type="NCBI Taxonomy" id="1843537"/>
    <lineage>
        <taxon>Eukaryota</taxon>
        <taxon>Metazoa</taxon>
        <taxon>Ecdysozoa</taxon>
        <taxon>Arthropoda</taxon>
        <taxon>Crustacea</taxon>
        <taxon>Multicrustacea</taxon>
        <taxon>Malacostraca</taxon>
        <taxon>Eumalacostraca</taxon>
        <taxon>Eucarida</taxon>
        <taxon>Decapoda</taxon>
        <taxon>Pleocyemata</taxon>
        <taxon>Anomura</taxon>
        <taxon>Galatheoidea</taxon>
        <taxon>Porcellanidae</taxon>
        <taxon>Petrolisthes</taxon>
    </lineage>
</organism>
<evidence type="ECO:0000256" key="6">
    <source>
        <dbReference type="ARBA" id="ARBA00023004"/>
    </source>
</evidence>
<evidence type="ECO:0000256" key="4">
    <source>
        <dbReference type="ARBA" id="ARBA00022723"/>
    </source>
</evidence>
<dbReference type="GO" id="GO:0016705">
    <property type="term" value="F:oxidoreductase activity, acting on paired donors, with incorporation or reduction of molecular oxygen"/>
    <property type="evidence" value="ECO:0007669"/>
    <property type="project" value="InterPro"/>
</dbReference>
<keyword evidence="7 9" id="KW-0503">Monooxygenase</keyword>
<dbReference type="Gene3D" id="1.10.630.10">
    <property type="entry name" value="Cytochrome P450"/>
    <property type="match status" value="1"/>
</dbReference>
<evidence type="ECO:0000256" key="5">
    <source>
        <dbReference type="ARBA" id="ARBA00023002"/>
    </source>
</evidence>